<evidence type="ECO:0000256" key="1">
    <source>
        <dbReference type="SAM" id="MobiDB-lite"/>
    </source>
</evidence>
<dbReference type="EMBL" id="KN124686">
    <property type="protein sequence ID" value="KFO20623.1"/>
    <property type="molecule type" value="Genomic_DNA"/>
</dbReference>
<feature type="region of interest" description="Disordered" evidence="1">
    <location>
        <begin position="44"/>
        <end position="69"/>
    </location>
</feature>
<name>A0A091CS07_FUKDA</name>
<sequence length="69" mass="6931">MGAATPGSWFADWESCCGDATGTVSERGSLAQLSSSLASRVLGKPSACSSREQPLGGGGRRGPGLIHPL</sequence>
<evidence type="ECO:0000313" key="2">
    <source>
        <dbReference type="EMBL" id="KFO20623.1"/>
    </source>
</evidence>
<dbReference type="Proteomes" id="UP000028990">
    <property type="component" value="Unassembled WGS sequence"/>
</dbReference>
<keyword evidence="3" id="KW-1185">Reference proteome</keyword>
<proteinExistence type="predicted"/>
<reference evidence="2 3" key="1">
    <citation type="submission" date="2013-11" db="EMBL/GenBank/DDBJ databases">
        <title>The Damaraland mole rat (Fukomys damarensis) genome and evolution of African mole rats.</title>
        <authorList>
            <person name="Gladyshev V.N."/>
            <person name="Fang X."/>
        </authorList>
    </citation>
    <scope>NUCLEOTIDE SEQUENCE [LARGE SCALE GENOMIC DNA]</scope>
    <source>
        <tissue evidence="2">Liver</tissue>
    </source>
</reference>
<dbReference type="AlphaFoldDB" id="A0A091CS07"/>
<accession>A0A091CS07</accession>
<protein>
    <submittedName>
        <fullName evidence="2">Uncharacterized protein</fullName>
    </submittedName>
</protein>
<evidence type="ECO:0000313" key="3">
    <source>
        <dbReference type="Proteomes" id="UP000028990"/>
    </source>
</evidence>
<gene>
    <name evidence="2" type="ORF">H920_18009</name>
</gene>
<organism evidence="2 3">
    <name type="scientific">Fukomys damarensis</name>
    <name type="common">Damaraland mole rat</name>
    <name type="synonym">Cryptomys damarensis</name>
    <dbReference type="NCBI Taxonomy" id="885580"/>
    <lineage>
        <taxon>Eukaryota</taxon>
        <taxon>Metazoa</taxon>
        <taxon>Chordata</taxon>
        <taxon>Craniata</taxon>
        <taxon>Vertebrata</taxon>
        <taxon>Euteleostomi</taxon>
        <taxon>Mammalia</taxon>
        <taxon>Eutheria</taxon>
        <taxon>Euarchontoglires</taxon>
        <taxon>Glires</taxon>
        <taxon>Rodentia</taxon>
        <taxon>Hystricomorpha</taxon>
        <taxon>Bathyergidae</taxon>
        <taxon>Fukomys</taxon>
    </lineage>
</organism>